<dbReference type="AlphaFoldDB" id="A0A378QV11"/>
<organism evidence="2 3">
    <name type="scientific">Moraxella equi</name>
    <dbReference type="NCBI Taxonomy" id="60442"/>
    <lineage>
        <taxon>Bacteria</taxon>
        <taxon>Pseudomonadati</taxon>
        <taxon>Pseudomonadota</taxon>
        <taxon>Gammaproteobacteria</taxon>
        <taxon>Moraxellales</taxon>
        <taxon>Moraxellaceae</taxon>
        <taxon>Moraxella</taxon>
    </lineage>
</organism>
<accession>A0A378QV11</accession>
<evidence type="ECO:0000313" key="2">
    <source>
        <dbReference type="EMBL" id="STZ04134.1"/>
    </source>
</evidence>
<dbReference type="EMBL" id="UGQF01000001">
    <property type="protein sequence ID" value="STZ04134.1"/>
    <property type="molecule type" value="Genomic_DNA"/>
</dbReference>
<feature type="transmembrane region" description="Helical" evidence="1">
    <location>
        <begin position="86"/>
        <end position="109"/>
    </location>
</feature>
<protein>
    <submittedName>
        <fullName evidence="2">NAD-dependent deacetylase</fullName>
    </submittedName>
</protein>
<dbReference type="Gene3D" id="3.40.50.1220">
    <property type="entry name" value="TPP-binding domain"/>
    <property type="match status" value="1"/>
</dbReference>
<keyword evidence="1" id="KW-0472">Membrane</keyword>
<sequence>MPTIKALLHSADSLLISAGAGMGVDSGLPDFRGNTGMWQAYPELGRRQMDCTTIANPQAHALLGDFMDTVWHCTKPPRPTQALVSYWHLLTALICLILSLPAMWMGNLLRQGLMLTRSMNVTALFIICNVSYPALIRFGRRTT</sequence>
<evidence type="ECO:0000313" key="3">
    <source>
        <dbReference type="Proteomes" id="UP000254618"/>
    </source>
</evidence>
<keyword evidence="1" id="KW-1133">Transmembrane helix</keyword>
<name>A0A378QV11_9GAMM</name>
<dbReference type="SUPFAM" id="SSF52467">
    <property type="entry name" value="DHS-like NAD/FAD-binding domain"/>
    <property type="match status" value="1"/>
</dbReference>
<reference evidence="2 3" key="1">
    <citation type="submission" date="2018-06" db="EMBL/GenBank/DDBJ databases">
        <authorList>
            <consortium name="Pathogen Informatics"/>
            <person name="Doyle S."/>
        </authorList>
    </citation>
    <scope>NUCLEOTIDE SEQUENCE [LARGE SCALE GENOMIC DNA]</scope>
    <source>
        <strain evidence="2 3">NCTC11012</strain>
    </source>
</reference>
<evidence type="ECO:0000256" key="1">
    <source>
        <dbReference type="SAM" id="Phobius"/>
    </source>
</evidence>
<dbReference type="Proteomes" id="UP000254618">
    <property type="component" value="Unassembled WGS sequence"/>
</dbReference>
<dbReference type="InterPro" id="IPR029035">
    <property type="entry name" value="DHS-like_NAD/FAD-binding_dom"/>
</dbReference>
<gene>
    <name evidence="2" type="ORF">NCTC11012_02401</name>
</gene>
<keyword evidence="1" id="KW-0812">Transmembrane</keyword>
<proteinExistence type="predicted"/>
<feature type="transmembrane region" description="Helical" evidence="1">
    <location>
        <begin position="121"/>
        <end position="139"/>
    </location>
</feature>